<sequence>MIEPVDSLEIVVIVDNVTDNLSSNPKYVETEIAGAWRRGMKRLGGQCLCCAAHGLSCLITARIGVRSHTLLFDAGPDEWVFERNVVRLGLDLGKVGAMALSHGHWDHAAAMPRALQMITLANGGQPVPTYMHPDMFASRAVRNPQGHMMPMEDIPGEKVLAGNGAELIMTRVEQAALSKSFYVSGEIPRVTHFEQGMPGQHRLGPDGEWELDERVVDERYVAVHIANKGLFVLTACSHAGLINVLTHASNRFPDVPIYGVLGGFHLSGATENIIPDTVDALEQFNPGLIAAAHCTGWRAISALATRFTDRVVLSAVGKRFSL</sequence>
<organism evidence="1 2">
    <name type="scientific">Paraburkholderia edwinii</name>
    <dbReference type="NCBI Taxonomy" id="2861782"/>
    <lineage>
        <taxon>Bacteria</taxon>
        <taxon>Pseudomonadati</taxon>
        <taxon>Pseudomonadota</taxon>
        <taxon>Betaproteobacteria</taxon>
        <taxon>Burkholderiales</taxon>
        <taxon>Burkholderiaceae</taxon>
        <taxon>Paraburkholderia</taxon>
    </lineage>
</organism>
<evidence type="ECO:0000313" key="2">
    <source>
        <dbReference type="Proteomes" id="UP000826462"/>
    </source>
</evidence>
<keyword evidence="2" id="KW-1185">Reference proteome</keyword>
<dbReference type="SUPFAM" id="SSF56281">
    <property type="entry name" value="Metallo-hydrolase/oxidoreductase"/>
    <property type="match status" value="1"/>
</dbReference>
<accession>A0ABX8UTC7</accession>
<dbReference type="EMBL" id="CP080096">
    <property type="protein sequence ID" value="QYD71881.1"/>
    <property type="molecule type" value="Genomic_DNA"/>
</dbReference>
<reference evidence="1 2" key="1">
    <citation type="submission" date="2021-07" db="EMBL/GenBank/DDBJ databases">
        <title>Paraburkholderia edwinii protects Aspergillus sp. from phenazines by acting as a toxin sponge.</title>
        <authorList>
            <person name="Dahlstrom K.M."/>
            <person name="Newman D.K."/>
        </authorList>
    </citation>
    <scope>NUCLEOTIDE SEQUENCE [LARGE SCALE GENOMIC DNA]</scope>
    <source>
        <strain evidence="1 2">Pe01</strain>
    </source>
</reference>
<dbReference type="PANTHER" id="PTHR13754">
    <property type="entry name" value="METALLO-BETA-LACTAMASE SUPERFAMILY PROTEIN"/>
    <property type="match status" value="1"/>
</dbReference>
<dbReference type="RefSeq" id="WP_219801310.1">
    <property type="nucleotide sequence ID" value="NZ_CP080096.1"/>
</dbReference>
<dbReference type="Gene3D" id="3.60.15.10">
    <property type="entry name" value="Ribonuclease Z/Hydroxyacylglutathione hydrolase-like"/>
    <property type="match status" value="1"/>
</dbReference>
<evidence type="ECO:0000313" key="1">
    <source>
        <dbReference type="EMBL" id="QYD71881.1"/>
    </source>
</evidence>
<dbReference type="InterPro" id="IPR052926">
    <property type="entry name" value="Metallo-beta-lactamase_dom"/>
</dbReference>
<dbReference type="PANTHER" id="PTHR13754:SF13">
    <property type="entry name" value="METALLO-BETA-LACTAMASE SUPERFAMILY PROTEIN (AFU_ORTHOLOGUE AFUA_3G07630)"/>
    <property type="match status" value="1"/>
</dbReference>
<name>A0ABX8UTC7_9BURK</name>
<proteinExistence type="predicted"/>
<protein>
    <submittedName>
        <fullName evidence="1">MBL fold metallo-hydrolase</fullName>
    </submittedName>
</protein>
<dbReference type="InterPro" id="IPR036866">
    <property type="entry name" value="RibonucZ/Hydroxyglut_hydro"/>
</dbReference>
<dbReference type="InterPro" id="IPR041712">
    <property type="entry name" value="DHPS-like_MBL-fold"/>
</dbReference>
<dbReference type="CDD" id="cd07713">
    <property type="entry name" value="DHPS-like_MBL-fold"/>
    <property type="match status" value="1"/>
</dbReference>
<gene>
    <name evidence="1" type="ORF">KZJ38_33505</name>
</gene>
<dbReference type="Proteomes" id="UP000826462">
    <property type="component" value="Chromosome 2"/>
</dbReference>